<dbReference type="EMBL" id="JAUEHU010000012">
    <property type="protein sequence ID" value="MDN0088282.1"/>
    <property type="molecule type" value="Genomic_DNA"/>
</dbReference>
<protein>
    <submittedName>
        <fullName evidence="1">Uncharacterized protein</fullName>
    </submittedName>
</protein>
<dbReference type="RefSeq" id="WP_268872243.1">
    <property type="nucleotide sequence ID" value="NZ_CPYD01000004.1"/>
</dbReference>
<organism evidence="1 2">
    <name type="scientific">Yersinia nurmii</name>
    <dbReference type="NCBI Taxonomy" id="685706"/>
    <lineage>
        <taxon>Bacteria</taxon>
        <taxon>Pseudomonadati</taxon>
        <taxon>Pseudomonadota</taxon>
        <taxon>Gammaproteobacteria</taxon>
        <taxon>Enterobacterales</taxon>
        <taxon>Yersiniaceae</taxon>
        <taxon>Yersinia</taxon>
    </lineage>
</organism>
<dbReference type="Proteomes" id="UP001167864">
    <property type="component" value="Unassembled WGS sequence"/>
</dbReference>
<name>A0AAW7JZ24_9GAMM</name>
<evidence type="ECO:0000313" key="1">
    <source>
        <dbReference type="EMBL" id="MDN0088282.1"/>
    </source>
</evidence>
<proteinExistence type="predicted"/>
<reference evidence="1" key="1">
    <citation type="submission" date="2023-06" db="EMBL/GenBank/DDBJ databases">
        <authorList>
            <person name="Polev D.E."/>
            <person name="Saitova A.T."/>
            <person name="Bogumilchik E.A."/>
            <person name="Kokorina G.I."/>
            <person name="Voskresenskaia E.A."/>
        </authorList>
    </citation>
    <scope>NUCLEOTIDE SEQUENCE</scope>
    <source>
        <strain evidence="1">2145 StPb PI</strain>
    </source>
</reference>
<comment type="caution">
    <text evidence="1">The sequence shown here is derived from an EMBL/GenBank/DDBJ whole genome shotgun (WGS) entry which is preliminary data.</text>
</comment>
<accession>A0AAW7JZ24</accession>
<evidence type="ECO:0000313" key="2">
    <source>
        <dbReference type="Proteomes" id="UP001167864"/>
    </source>
</evidence>
<dbReference type="AlphaFoldDB" id="A0AAW7JZ24"/>
<gene>
    <name evidence="1" type="ORF">QVN42_12940</name>
</gene>
<sequence length="43" mass="5191">MDYQKNRKVPKWELIERYQTYSEQKIDRVAGSVAEEKQGIVFE</sequence>